<accession>A0ABV7DNF2</accession>
<dbReference type="SUPFAM" id="SSF53383">
    <property type="entry name" value="PLP-dependent transferases"/>
    <property type="match status" value="1"/>
</dbReference>
<dbReference type="PANTHER" id="PTHR43713">
    <property type="entry name" value="GLUTAMATE-1-SEMIALDEHYDE 2,1-AMINOMUTASE"/>
    <property type="match status" value="1"/>
</dbReference>
<evidence type="ECO:0000256" key="3">
    <source>
        <dbReference type="RuleBase" id="RU003560"/>
    </source>
</evidence>
<evidence type="ECO:0000256" key="1">
    <source>
        <dbReference type="ARBA" id="ARBA00001933"/>
    </source>
</evidence>
<dbReference type="InterPro" id="IPR015421">
    <property type="entry name" value="PyrdxlP-dep_Trfase_major"/>
</dbReference>
<dbReference type="RefSeq" id="WP_306766341.1">
    <property type="nucleotide sequence ID" value="NZ_JANFDG010000020.1"/>
</dbReference>
<comment type="cofactor">
    <cofactor evidence="1">
        <name>pyridoxal 5'-phosphate</name>
        <dbReference type="ChEBI" id="CHEBI:597326"/>
    </cofactor>
</comment>
<sequence>MTMRTNSKDRALRERAREVIPNGMYGHESVALLPEEFPQFFSRGEGARIWDADGNDYVDYMCAFGPNLLGYRHPDVEQAAGAQAALGDTLTGPSEAMVTLAEDFVGMVTHAAWAMFCKNGSDATSMAMVLARAYSGRRKILVAHGTYHGASPWNTPNPKGTLPEDRAHIIYFRYDDTDSLRDAFRQADGDVAGVFVTPFRHEVFEDQFLPSAEFAREARRLCDDADALLIVDEVRAGFRLARDASWSLFGVEPDLTTWGKVLGNGYPISALLGSEKVRAAACGIYVTGSFWFSAVPMAAAVATLRTVRTSDYLERMIARAEEMRKGIAEQAAAHGIGIRQTGPAQMPQIFFDDDPDMRRGYFWAAAAVRRGVYLHPYHNMFATSALTEADIARTLAATDEAFTELKRAWATIPPQSNPAVLARIKAKLESRAR</sequence>
<dbReference type="InterPro" id="IPR015424">
    <property type="entry name" value="PyrdxlP-dep_Trfase"/>
</dbReference>
<comment type="caution">
    <text evidence="4">The sequence shown here is derived from an EMBL/GenBank/DDBJ whole genome shotgun (WGS) entry which is preliminary data.</text>
</comment>
<comment type="similarity">
    <text evidence="3">Belongs to the class-III pyridoxal-phosphate-dependent aminotransferase family.</text>
</comment>
<dbReference type="InterPro" id="IPR015422">
    <property type="entry name" value="PyrdxlP-dep_Trfase_small"/>
</dbReference>
<evidence type="ECO:0000313" key="5">
    <source>
        <dbReference type="Proteomes" id="UP001595377"/>
    </source>
</evidence>
<dbReference type="InterPro" id="IPR049704">
    <property type="entry name" value="Aminotrans_3_PPA_site"/>
</dbReference>
<dbReference type="PROSITE" id="PS00600">
    <property type="entry name" value="AA_TRANSFER_CLASS_3"/>
    <property type="match status" value="1"/>
</dbReference>
<dbReference type="Gene3D" id="3.40.640.10">
    <property type="entry name" value="Type I PLP-dependent aspartate aminotransferase-like (Major domain)"/>
    <property type="match status" value="1"/>
</dbReference>
<dbReference type="EMBL" id="JBHRSP010000043">
    <property type="protein sequence ID" value="MFC3075994.1"/>
    <property type="molecule type" value="Genomic_DNA"/>
</dbReference>
<keyword evidence="4" id="KW-0032">Aminotransferase</keyword>
<keyword evidence="4" id="KW-0808">Transferase</keyword>
<dbReference type="Pfam" id="PF00202">
    <property type="entry name" value="Aminotran_3"/>
    <property type="match status" value="1"/>
</dbReference>
<gene>
    <name evidence="4" type="ORF">ACFOHH_22975</name>
</gene>
<name>A0ABV7DNF2_9HYPH</name>
<evidence type="ECO:0000313" key="4">
    <source>
        <dbReference type="EMBL" id="MFC3075994.1"/>
    </source>
</evidence>
<keyword evidence="2 3" id="KW-0663">Pyridoxal phosphate</keyword>
<dbReference type="Proteomes" id="UP001595377">
    <property type="component" value="Unassembled WGS sequence"/>
</dbReference>
<dbReference type="InterPro" id="IPR005814">
    <property type="entry name" value="Aminotrans_3"/>
</dbReference>
<keyword evidence="5" id="KW-1185">Reference proteome</keyword>
<organism evidence="4 5">
    <name type="scientific">Shinella pollutisoli</name>
    <dbReference type="NCBI Taxonomy" id="2250594"/>
    <lineage>
        <taxon>Bacteria</taxon>
        <taxon>Pseudomonadati</taxon>
        <taxon>Pseudomonadota</taxon>
        <taxon>Alphaproteobacteria</taxon>
        <taxon>Hyphomicrobiales</taxon>
        <taxon>Rhizobiaceae</taxon>
        <taxon>Shinella</taxon>
    </lineage>
</organism>
<dbReference type="PANTHER" id="PTHR43713:SF3">
    <property type="entry name" value="GLUTAMATE-1-SEMIALDEHYDE 2,1-AMINOMUTASE 1, CHLOROPLASTIC-RELATED"/>
    <property type="match status" value="1"/>
</dbReference>
<dbReference type="GO" id="GO:0008483">
    <property type="term" value="F:transaminase activity"/>
    <property type="evidence" value="ECO:0007669"/>
    <property type="project" value="UniProtKB-KW"/>
</dbReference>
<dbReference type="Gene3D" id="3.90.1150.10">
    <property type="entry name" value="Aspartate Aminotransferase, domain 1"/>
    <property type="match status" value="1"/>
</dbReference>
<protein>
    <submittedName>
        <fullName evidence="4">Aminotransferase class III-fold pyridoxal phosphate-dependent enzyme</fullName>
    </submittedName>
</protein>
<reference evidence="5" key="1">
    <citation type="journal article" date="2019" name="Int. J. Syst. Evol. Microbiol.">
        <title>The Global Catalogue of Microorganisms (GCM) 10K type strain sequencing project: providing services to taxonomists for standard genome sequencing and annotation.</title>
        <authorList>
            <consortium name="The Broad Institute Genomics Platform"/>
            <consortium name="The Broad Institute Genome Sequencing Center for Infectious Disease"/>
            <person name="Wu L."/>
            <person name="Ma J."/>
        </authorList>
    </citation>
    <scope>NUCLEOTIDE SEQUENCE [LARGE SCALE GENOMIC DNA]</scope>
    <source>
        <strain evidence="5">KCTC 52677</strain>
    </source>
</reference>
<evidence type="ECO:0000256" key="2">
    <source>
        <dbReference type="ARBA" id="ARBA00022898"/>
    </source>
</evidence>
<proteinExistence type="inferred from homology"/>